<dbReference type="Pfam" id="PF21999">
    <property type="entry name" value="IMS_HHH_1"/>
    <property type="match status" value="1"/>
</dbReference>
<dbReference type="Gene3D" id="3.30.1490.100">
    <property type="entry name" value="DNA polymerase, Y-family, little finger domain"/>
    <property type="match status" value="1"/>
</dbReference>
<dbReference type="AlphaFoldDB" id="A0A133NPT3"/>
<comment type="cofactor">
    <cofactor evidence="16">
        <name>Mg(2+)</name>
        <dbReference type="ChEBI" id="CHEBI:18420"/>
    </cofactor>
    <text evidence="16">Binds 2 magnesium ions per subunit.</text>
</comment>
<comment type="caution">
    <text evidence="18">The sequence shown here is derived from an EMBL/GenBank/DDBJ whole genome shotgun (WGS) entry which is preliminary data.</text>
</comment>
<dbReference type="FunFam" id="3.30.1490.100:FF:000004">
    <property type="entry name" value="DNA polymerase IV"/>
    <property type="match status" value="1"/>
</dbReference>
<comment type="subunit">
    <text evidence="16">Monomer.</text>
</comment>
<dbReference type="GO" id="GO:0005829">
    <property type="term" value="C:cytosol"/>
    <property type="evidence" value="ECO:0007669"/>
    <property type="project" value="TreeGrafter"/>
</dbReference>
<dbReference type="InterPro" id="IPR001126">
    <property type="entry name" value="UmuC"/>
</dbReference>
<dbReference type="HAMAP" id="MF_01113">
    <property type="entry name" value="DNApol_IV"/>
    <property type="match status" value="1"/>
</dbReference>
<evidence type="ECO:0000256" key="4">
    <source>
        <dbReference type="ARBA" id="ARBA00022490"/>
    </source>
</evidence>
<keyword evidence="13 16" id="KW-0234">DNA repair</keyword>
<sequence>MSTAPRVTAAKRDWGRNASGCTILHIDMDAFYASLEAARNPRLLGKPVIIGTGSRSVVSAASYEARKYGVNSAMPTARARSLCPNGIFLPVDMPYYVSISSRIFKEVFSKITNKVEQVSVDECYMDVSSALLQWKTPIAIGEWIRSEVARKFHITCSVGIASNKLIAKMASTNAKPDGMLIIPQNRNADFVSIMPLRAIPGIGPALAKKLATWGINSIEMLRSVDENTLERVAGSKVLARMLYNTSRGIDARQVTPHVPEKSIGTESTLNKDTTDIAAVKNLIRHCCNEVAQELRKKNTMARTVTLKLRFSDLHYVTRCRTLKNVTDCAPELYRHACDLLEDANPTVHNHKLGGNHVCLLSPIRLAGVSVSNLIDKSKALVQPTISDILEESERENSISAMRKNSTEITQNAIKNTSARISHAEHVLDAVRKKYGSNAAQMGI</sequence>
<evidence type="ECO:0000256" key="9">
    <source>
        <dbReference type="ARBA" id="ARBA00022763"/>
    </source>
</evidence>
<dbReference type="InterPro" id="IPR043128">
    <property type="entry name" value="Rev_trsase/Diguanyl_cyclase"/>
</dbReference>
<dbReference type="GO" id="GO:0000287">
    <property type="term" value="F:magnesium ion binding"/>
    <property type="evidence" value="ECO:0007669"/>
    <property type="project" value="UniProtKB-UniRule"/>
</dbReference>
<evidence type="ECO:0000256" key="16">
    <source>
        <dbReference type="HAMAP-Rule" id="MF_01113"/>
    </source>
</evidence>
<dbReference type="GO" id="GO:0003684">
    <property type="term" value="F:damaged DNA binding"/>
    <property type="evidence" value="ECO:0007669"/>
    <property type="project" value="InterPro"/>
</dbReference>
<dbReference type="SUPFAM" id="SSF56672">
    <property type="entry name" value="DNA/RNA polymerases"/>
    <property type="match status" value="1"/>
</dbReference>
<evidence type="ECO:0000256" key="2">
    <source>
        <dbReference type="ARBA" id="ARBA00010945"/>
    </source>
</evidence>
<dbReference type="InterPro" id="IPR022880">
    <property type="entry name" value="DNApol_IV"/>
</dbReference>
<evidence type="ECO:0000256" key="15">
    <source>
        <dbReference type="ARBA" id="ARBA00049244"/>
    </source>
</evidence>
<dbReference type="NCBIfam" id="NF002677">
    <property type="entry name" value="PRK02406.1"/>
    <property type="match status" value="1"/>
</dbReference>
<evidence type="ECO:0000256" key="7">
    <source>
        <dbReference type="ARBA" id="ARBA00022705"/>
    </source>
</evidence>
<dbReference type="PIRSF" id="PIRSF036603">
    <property type="entry name" value="DPol_eta"/>
    <property type="match status" value="1"/>
</dbReference>
<feature type="domain" description="UmuC" evidence="17">
    <location>
        <begin position="23"/>
        <end position="203"/>
    </location>
</feature>
<evidence type="ECO:0000256" key="10">
    <source>
        <dbReference type="ARBA" id="ARBA00022842"/>
    </source>
</evidence>
<comment type="subcellular location">
    <subcellularLocation>
        <location evidence="1 16">Cytoplasm</location>
    </subcellularLocation>
</comment>
<dbReference type="EMBL" id="LRQA01000033">
    <property type="protein sequence ID" value="KXA18295.1"/>
    <property type="molecule type" value="Genomic_DNA"/>
</dbReference>
<dbReference type="Proteomes" id="UP000070558">
    <property type="component" value="Unassembled WGS sequence"/>
</dbReference>
<keyword evidence="5 16" id="KW-0808">Transferase</keyword>
<dbReference type="GO" id="GO:0003887">
    <property type="term" value="F:DNA-directed DNA polymerase activity"/>
    <property type="evidence" value="ECO:0007669"/>
    <property type="project" value="UniProtKB-UniRule"/>
</dbReference>
<keyword evidence="12 16" id="KW-0238">DNA-binding</keyword>
<accession>A0A133NPT3</accession>
<feature type="binding site" evidence="16">
    <location>
        <position position="27"/>
    </location>
    <ligand>
        <name>Mg(2+)</name>
        <dbReference type="ChEBI" id="CHEBI:18420"/>
    </ligand>
</feature>
<keyword evidence="4 16" id="KW-0963">Cytoplasm</keyword>
<dbReference type="GO" id="GO:0042276">
    <property type="term" value="P:error-prone translesion synthesis"/>
    <property type="evidence" value="ECO:0007669"/>
    <property type="project" value="TreeGrafter"/>
</dbReference>
<comment type="similarity">
    <text evidence="2 16">Belongs to the DNA polymerase type-Y family.</text>
</comment>
<dbReference type="PANTHER" id="PTHR11076:SF33">
    <property type="entry name" value="DNA POLYMERASE KAPPA"/>
    <property type="match status" value="1"/>
</dbReference>
<dbReference type="EC" id="2.7.7.7" evidence="16"/>
<organism evidence="18 19">
    <name type="scientific">Gardnerella vaginalis</name>
    <dbReference type="NCBI Taxonomy" id="2702"/>
    <lineage>
        <taxon>Bacteria</taxon>
        <taxon>Bacillati</taxon>
        <taxon>Actinomycetota</taxon>
        <taxon>Actinomycetes</taxon>
        <taxon>Bifidobacteriales</taxon>
        <taxon>Bifidobacteriaceae</taxon>
        <taxon>Gardnerella</taxon>
    </lineage>
</organism>
<dbReference type="PANTHER" id="PTHR11076">
    <property type="entry name" value="DNA REPAIR POLYMERASE UMUC / TRANSFERASE FAMILY MEMBER"/>
    <property type="match status" value="1"/>
</dbReference>
<dbReference type="RefSeq" id="WP_060786823.1">
    <property type="nucleotide sequence ID" value="NZ_KQ956814.1"/>
</dbReference>
<keyword evidence="10 16" id="KW-0460">Magnesium</keyword>
<dbReference type="Pfam" id="PF00817">
    <property type="entry name" value="IMS"/>
    <property type="match status" value="1"/>
</dbReference>
<dbReference type="Gene3D" id="3.30.70.270">
    <property type="match status" value="1"/>
</dbReference>
<gene>
    <name evidence="16" type="primary">dinB</name>
    <name evidence="18" type="ORF">HMPREF3216_00581</name>
</gene>
<comment type="catalytic activity">
    <reaction evidence="15 16">
        <text>DNA(n) + a 2'-deoxyribonucleoside 5'-triphosphate = DNA(n+1) + diphosphate</text>
        <dbReference type="Rhea" id="RHEA:22508"/>
        <dbReference type="Rhea" id="RHEA-COMP:17339"/>
        <dbReference type="Rhea" id="RHEA-COMP:17340"/>
        <dbReference type="ChEBI" id="CHEBI:33019"/>
        <dbReference type="ChEBI" id="CHEBI:61560"/>
        <dbReference type="ChEBI" id="CHEBI:173112"/>
        <dbReference type="EC" id="2.7.7.7"/>
    </reaction>
</comment>
<dbReference type="InterPro" id="IPR043502">
    <property type="entry name" value="DNA/RNA_pol_sf"/>
</dbReference>
<evidence type="ECO:0000256" key="12">
    <source>
        <dbReference type="ARBA" id="ARBA00023125"/>
    </source>
</evidence>
<dbReference type="GO" id="GO:0006281">
    <property type="term" value="P:DNA repair"/>
    <property type="evidence" value="ECO:0007669"/>
    <property type="project" value="UniProtKB-UniRule"/>
</dbReference>
<keyword evidence="8 16" id="KW-0479">Metal-binding</keyword>
<evidence type="ECO:0000313" key="19">
    <source>
        <dbReference type="Proteomes" id="UP000070558"/>
    </source>
</evidence>
<keyword evidence="11 16" id="KW-0239">DNA-directed DNA polymerase</keyword>
<proteinExistence type="inferred from homology"/>
<dbReference type="PATRIC" id="fig|2702.99.peg.572"/>
<dbReference type="InterPro" id="IPR053848">
    <property type="entry name" value="IMS_HHH_1"/>
</dbReference>
<dbReference type="InterPro" id="IPR050116">
    <property type="entry name" value="DNA_polymerase-Y"/>
</dbReference>
<protein>
    <recommendedName>
        <fullName evidence="16">DNA polymerase IV</fullName>
        <shortName evidence="16">Pol IV</shortName>
        <ecNumber evidence="16">2.7.7.7</ecNumber>
    </recommendedName>
</protein>
<name>A0A133NPT3_GARVA</name>
<feature type="active site" evidence="16">
    <location>
        <position position="122"/>
    </location>
</feature>
<dbReference type="GO" id="GO:0009432">
    <property type="term" value="P:SOS response"/>
    <property type="evidence" value="ECO:0007669"/>
    <property type="project" value="TreeGrafter"/>
</dbReference>
<evidence type="ECO:0000256" key="6">
    <source>
        <dbReference type="ARBA" id="ARBA00022695"/>
    </source>
</evidence>
<dbReference type="InterPro" id="IPR036775">
    <property type="entry name" value="DNA_pol_Y-fam_lit_finger_sf"/>
</dbReference>
<feature type="binding site" evidence="16">
    <location>
        <position position="121"/>
    </location>
    <ligand>
        <name>Mg(2+)</name>
        <dbReference type="ChEBI" id="CHEBI:18420"/>
    </ligand>
</feature>
<evidence type="ECO:0000256" key="13">
    <source>
        <dbReference type="ARBA" id="ARBA00023204"/>
    </source>
</evidence>
<evidence type="ECO:0000256" key="1">
    <source>
        <dbReference type="ARBA" id="ARBA00004496"/>
    </source>
</evidence>
<dbReference type="Pfam" id="PF11799">
    <property type="entry name" value="IMS_C"/>
    <property type="match status" value="1"/>
</dbReference>
<evidence type="ECO:0000256" key="8">
    <source>
        <dbReference type="ARBA" id="ARBA00022723"/>
    </source>
</evidence>
<dbReference type="OrthoDB" id="9808813at2"/>
<comment type="function">
    <text evidence="14 16">Poorly processive, error-prone DNA polymerase involved in untargeted mutagenesis. Copies undamaged DNA at stalled replication forks, which arise in vivo from mismatched or misaligned primer ends. These misaligned primers can be extended by PolIV. Exhibits no 3'-5' exonuclease (proofreading) activity. May be involved in translesional synthesis, in conjunction with the beta clamp from PolIII.</text>
</comment>
<evidence type="ECO:0000256" key="3">
    <source>
        <dbReference type="ARBA" id="ARBA00022457"/>
    </source>
</evidence>
<evidence type="ECO:0000256" key="11">
    <source>
        <dbReference type="ARBA" id="ARBA00022932"/>
    </source>
</evidence>
<evidence type="ECO:0000256" key="14">
    <source>
        <dbReference type="ARBA" id="ARBA00025589"/>
    </source>
</evidence>
<dbReference type="Gene3D" id="1.10.150.20">
    <property type="entry name" value="5' to 3' exonuclease, C-terminal subdomain"/>
    <property type="match status" value="1"/>
</dbReference>
<keyword evidence="3 16" id="KW-0515">Mutator protein</keyword>
<evidence type="ECO:0000256" key="5">
    <source>
        <dbReference type="ARBA" id="ARBA00022679"/>
    </source>
</evidence>
<keyword evidence="9 16" id="KW-0227">DNA damage</keyword>
<dbReference type="GO" id="GO:0006261">
    <property type="term" value="P:DNA-templated DNA replication"/>
    <property type="evidence" value="ECO:0007669"/>
    <property type="project" value="UniProtKB-UniRule"/>
</dbReference>
<feature type="site" description="Substrate discrimination" evidence="16">
    <location>
        <position position="32"/>
    </location>
</feature>
<keyword evidence="6 16" id="KW-0548">Nucleotidyltransferase</keyword>
<evidence type="ECO:0000259" key="17">
    <source>
        <dbReference type="PROSITE" id="PS50173"/>
    </source>
</evidence>
<dbReference type="InterPro" id="IPR017961">
    <property type="entry name" value="DNA_pol_Y-fam_little_finger"/>
</dbReference>
<dbReference type="Gene3D" id="3.40.1170.60">
    <property type="match status" value="1"/>
</dbReference>
<dbReference type="SUPFAM" id="SSF100879">
    <property type="entry name" value="Lesion bypass DNA polymerase (Y-family), little finger domain"/>
    <property type="match status" value="1"/>
</dbReference>
<evidence type="ECO:0000313" key="18">
    <source>
        <dbReference type="EMBL" id="KXA18295.1"/>
    </source>
</evidence>
<keyword evidence="7 16" id="KW-0235">DNA replication</keyword>
<reference evidence="18 19" key="1">
    <citation type="submission" date="2016-01" db="EMBL/GenBank/DDBJ databases">
        <authorList>
            <person name="Oliw E.H."/>
        </authorList>
    </citation>
    <scope>NUCLEOTIDE SEQUENCE [LARGE SCALE GENOMIC DNA]</scope>
    <source>
        <strain evidence="18 19">GED7760B</strain>
    </source>
</reference>
<dbReference type="CDD" id="cd03586">
    <property type="entry name" value="PolY_Pol_IV_kappa"/>
    <property type="match status" value="1"/>
</dbReference>
<dbReference type="PROSITE" id="PS50173">
    <property type="entry name" value="UMUC"/>
    <property type="match status" value="1"/>
</dbReference>